<dbReference type="RefSeq" id="XP_007868581.1">
    <property type="nucleotide sequence ID" value="XM_007870390.1"/>
</dbReference>
<accession>S7RKW6</accession>
<sequence length="589" mass="66465">MSTLNASFSIGSIGDVTTLLGITHALTKRLSRVDLIYEEHKALQRELQLLQILLVQVSSSARVLGMRASEDLERNLMSCKTLVNSVHVRVTEIAHSLSSKGSKSWPALFRSAGTRMFAEEEVRIYAEQLREARMKLSVALGLCAGSSSASRDSHTPVTLTSSKSQVAMCNPRTLGYPWEGGIERGKEPVCVTSATGEEILVPFEFCTSFQLLTDVMKLSIGNEPWSDMARAASFVYCSGYDDEGLAKSIHVLDGKLVTYDQAWAVITPGMRLSLTIPVVVKLCPESVDPERDWPFSFPLAGRWWVETLQHMISLERLLKRSVPRKPSYIEAHRVVCSDYSEYIREGLRAFKMTEQGRQHRYCLRCYDHWDRQVGYTELRKERTLQLDSATTGIPHDAATSQFISTFDPQRLRRDSDFGQPARNWTGARGKIRSRATNAFRHMIQDKTKDLDGHAGDEEVSRQPRYKLHNPLVIYDSIPRMVPGLARSGRIQARETTYTLHVCADSEGQRMPRHSQKLLPDDILEALEPRQGLQQNSGDLLRVLSERIGQELCDLVPRIWDARGDFAHGIESGRPGYRPRLSEYGHIPLH</sequence>
<name>S7RKW6_GLOTA</name>
<protein>
    <submittedName>
        <fullName evidence="1">Uncharacterized protein</fullName>
    </submittedName>
</protein>
<dbReference type="KEGG" id="gtr:GLOTRDRAFT_95291"/>
<dbReference type="GeneID" id="19309702"/>
<dbReference type="Proteomes" id="UP000030669">
    <property type="component" value="Unassembled WGS sequence"/>
</dbReference>
<evidence type="ECO:0000313" key="2">
    <source>
        <dbReference type="Proteomes" id="UP000030669"/>
    </source>
</evidence>
<gene>
    <name evidence="1" type="ORF">GLOTRDRAFT_95291</name>
</gene>
<keyword evidence="2" id="KW-1185">Reference proteome</keyword>
<dbReference type="AlphaFoldDB" id="S7RKW6"/>
<proteinExistence type="predicted"/>
<reference evidence="1 2" key="1">
    <citation type="journal article" date="2012" name="Science">
        <title>The Paleozoic origin of enzymatic lignin decomposition reconstructed from 31 fungal genomes.</title>
        <authorList>
            <person name="Floudas D."/>
            <person name="Binder M."/>
            <person name="Riley R."/>
            <person name="Barry K."/>
            <person name="Blanchette R.A."/>
            <person name="Henrissat B."/>
            <person name="Martinez A.T."/>
            <person name="Otillar R."/>
            <person name="Spatafora J.W."/>
            <person name="Yadav J.S."/>
            <person name="Aerts A."/>
            <person name="Benoit I."/>
            <person name="Boyd A."/>
            <person name="Carlson A."/>
            <person name="Copeland A."/>
            <person name="Coutinho P.M."/>
            <person name="de Vries R.P."/>
            <person name="Ferreira P."/>
            <person name="Findley K."/>
            <person name="Foster B."/>
            <person name="Gaskell J."/>
            <person name="Glotzer D."/>
            <person name="Gorecki P."/>
            <person name="Heitman J."/>
            <person name="Hesse C."/>
            <person name="Hori C."/>
            <person name="Igarashi K."/>
            <person name="Jurgens J.A."/>
            <person name="Kallen N."/>
            <person name="Kersten P."/>
            <person name="Kohler A."/>
            <person name="Kuees U."/>
            <person name="Kumar T.K.A."/>
            <person name="Kuo A."/>
            <person name="LaButti K."/>
            <person name="Larrondo L.F."/>
            <person name="Lindquist E."/>
            <person name="Ling A."/>
            <person name="Lombard V."/>
            <person name="Lucas S."/>
            <person name="Lundell T."/>
            <person name="Martin R."/>
            <person name="McLaughlin D.J."/>
            <person name="Morgenstern I."/>
            <person name="Morin E."/>
            <person name="Murat C."/>
            <person name="Nagy L.G."/>
            <person name="Nolan M."/>
            <person name="Ohm R.A."/>
            <person name="Patyshakuliyeva A."/>
            <person name="Rokas A."/>
            <person name="Ruiz-Duenas F.J."/>
            <person name="Sabat G."/>
            <person name="Salamov A."/>
            <person name="Samejima M."/>
            <person name="Schmutz J."/>
            <person name="Slot J.C."/>
            <person name="St John F."/>
            <person name="Stenlid J."/>
            <person name="Sun H."/>
            <person name="Sun S."/>
            <person name="Syed K."/>
            <person name="Tsang A."/>
            <person name="Wiebenga A."/>
            <person name="Young D."/>
            <person name="Pisabarro A."/>
            <person name="Eastwood D.C."/>
            <person name="Martin F."/>
            <person name="Cullen D."/>
            <person name="Grigoriev I.V."/>
            <person name="Hibbett D.S."/>
        </authorList>
    </citation>
    <scope>NUCLEOTIDE SEQUENCE [LARGE SCALE GENOMIC DNA]</scope>
    <source>
        <strain evidence="1 2">ATCC 11539</strain>
    </source>
</reference>
<organism evidence="1 2">
    <name type="scientific">Gloeophyllum trabeum (strain ATCC 11539 / FP-39264 / Madison 617)</name>
    <name type="common">Brown rot fungus</name>
    <dbReference type="NCBI Taxonomy" id="670483"/>
    <lineage>
        <taxon>Eukaryota</taxon>
        <taxon>Fungi</taxon>
        <taxon>Dikarya</taxon>
        <taxon>Basidiomycota</taxon>
        <taxon>Agaricomycotina</taxon>
        <taxon>Agaricomycetes</taxon>
        <taxon>Gloeophyllales</taxon>
        <taxon>Gloeophyllaceae</taxon>
        <taxon>Gloeophyllum</taxon>
    </lineage>
</organism>
<dbReference type="EMBL" id="KB469306">
    <property type="protein sequence ID" value="EPQ53319.1"/>
    <property type="molecule type" value="Genomic_DNA"/>
</dbReference>
<dbReference type="HOGENOM" id="CLU_463109_0_0_1"/>
<evidence type="ECO:0000313" key="1">
    <source>
        <dbReference type="EMBL" id="EPQ53319.1"/>
    </source>
</evidence>